<evidence type="ECO:0000313" key="2">
    <source>
        <dbReference type="Proteomes" id="UP000290289"/>
    </source>
</evidence>
<accession>A0A498K159</accession>
<proteinExistence type="predicted"/>
<evidence type="ECO:0000313" key="1">
    <source>
        <dbReference type="EMBL" id="RXI01038.1"/>
    </source>
</evidence>
<sequence>MIPQNSATFSDIVERAVLVWAFGIFLYAVEDVVDGGVHSVRVGVASKRFEPWLRKLFWWGISSIAIENGVHVWTVDLFGTRVMSWGFLQCYGAYVSISENKICVERVVLNEFSKFLDLVMEDDGLLIGSSPFLSVAITPLRAVTCPNSCNDLKWLVVHYRNNKHIRRCHVLRNKYGYTSRVTRTSLIAPKQGDDDTTAPFDLVPVGVVESMTRLLS</sequence>
<dbReference type="AlphaFoldDB" id="A0A498K159"/>
<name>A0A498K159_MALDO</name>
<dbReference type="EMBL" id="RDQH01000330">
    <property type="protein sequence ID" value="RXI01038.1"/>
    <property type="molecule type" value="Genomic_DNA"/>
</dbReference>
<dbReference type="Proteomes" id="UP000290289">
    <property type="component" value="Chromosome 4"/>
</dbReference>
<keyword evidence="2" id="KW-1185">Reference proteome</keyword>
<comment type="caution">
    <text evidence="1">The sequence shown here is derived from an EMBL/GenBank/DDBJ whole genome shotgun (WGS) entry which is preliminary data.</text>
</comment>
<organism evidence="1 2">
    <name type="scientific">Malus domestica</name>
    <name type="common">Apple</name>
    <name type="synonym">Pyrus malus</name>
    <dbReference type="NCBI Taxonomy" id="3750"/>
    <lineage>
        <taxon>Eukaryota</taxon>
        <taxon>Viridiplantae</taxon>
        <taxon>Streptophyta</taxon>
        <taxon>Embryophyta</taxon>
        <taxon>Tracheophyta</taxon>
        <taxon>Spermatophyta</taxon>
        <taxon>Magnoliopsida</taxon>
        <taxon>eudicotyledons</taxon>
        <taxon>Gunneridae</taxon>
        <taxon>Pentapetalae</taxon>
        <taxon>rosids</taxon>
        <taxon>fabids</taxon>
        <taxon>Rosales</taxon>
        <taxon>Rosaceae</taxon>
        <taxon>Amygdaloideae</taxon>
        <taxon>Maleae</taxon>
        <taxon>Malus</taxon>
    </lineage>
</organism>
<reference evidence="1 2" key="1">
    <citation type="submission" date="2018-10" db="EMBL/GenBank/DDBJ databases">
        <title>A high-quality apple genome assembly.</title>
        <authorList>
            <person name="Hu J."/>
        </authorList>
    </citation>
    <scope>NUCLEOTIDE SEQUENCE [LARGE SCALE GENOMIC DNA]</scope>
    <source>
        <strain evidence="2">cv. HFTH1</strain>
        <tissue evidence="1">Young leaf</tissue>
    </source>
</reference>
<gene>
    <name evidence="1" type="ORF">DVH24_001272</name>
</gene>
<protein>
    <submittedName>
        <fullName evidence="1">Uncharacterized protein</fullName>
    </submittedName>
</protein>